<name>A0ABT1NXP0_9GAMM</name>
<comment type="caution">
    <text evidence="2">The sequence shown here is derived from an EMBL/GenBank/DDBJ whole genome shotgun (WGS) entry which is preliminary data.</text>
</comment>
<dbReference type="Pfam" id="PF11738">
    <property type="entry name" value="DUF3298"/>
    <property type="match status" value="1"/>
</dbReference>
<reference evidence="2" key="1">
    <citation type="thesis" date="2020" institute="Technische Universitat Dresden" country="Dresden, Germany">
        <title>The Agarolytic System of Microbulbifer elongatus PORT2, Isolated from Batu Karas, Pangandaran West Java Indonesia.</title>
        <authorList>
            <person name="Anggraeni S.R."/>
        </authorList>
    </citation>
    <scope>NUCLEOTIDE SEQUENCE</scope>
    <source>
        <strain evidence="2">PORT2</strain>
    </source>
</reference>
<protein>
    <submittedName>
        <fullName evidence="2">DUF3298 domain-containing protein</fullName>
    </submittedName>
</protein>
<organism evidence="2 3">
    <name type="scientific">Microbulbifer elongatus</name>
    <dbReference type="NCBI Taxonomy" id="86173"/>
    <lineage>
        <taxon>Bacteria</taxon>
        <taxon>Pseudomonadati</taxon>
        <taxon>Pseudomonadota</taxon>
        <taxon>Gammaproteobacteria</taxon>
        <taxon>Cellvibrionales</taxon>
        <taxon>Microbulbiferaceae</taxon>
        <taxon>Microbulbifer</taxon>
    </lineage>
</organism>
<dbReference type="Gene3D" id="3.90.640.20">
    <property type="entry name" value="Heat-shock cognate protein, ATPase"/>
    <property type="match status" value="1"/>
</dbReference>
<dbReference type="Gene3D" id="3.30.565.40">
    <property type="entry name" value="Fervidobacterium nodosum Rt17-B1 like"/>
    <property type="match status" value="1"/>
</dbReference>
<dbReference type="InterPro" id="IPR021729">
    <property type="entry name" value="DUF3298"/>
</dbReference>
<feature type="domain" description="DUF3298" evidence="1">
    <location>
        <begin position="175"/>
        <end position="248"/>
    </location>
</feature>
<evidence type="ECO:0000313" key="2">
    <source>
        <dbReference type="EMBL" id="MCQ3828655.1"/>
    </source>
</evidence>
<sequence length="261" mass="28724">MSLESLSQPLRANGILPLALTLMIGLSGCGQEKSGAPDRLESQVESLEMLEPDCTSPDQCASVTIQREVFSDQAALNDAIYQQMLTQLQGSGESPDAPLDSLEKVAQKFLDDAAAVTVSSAAQWQLTGEAKQLARRGDVLTVEIDSYLYTGGAHGMPVSRWLNWDLANETLLALNDVIAPGQEDAFWKLAQAAHGQWLDAQQVDKNFRENWPFARTEDFRLTDDGLILLYGVYTLGPYSMGEVELTIPSEQVDSVLRERFR</sequence>
<keyword evidence="3" id="KW-1185">Reference proteome</keyword>
<evidence type="ECO:0000313" key="3">
    <source>
        <dbReference type="Proteomes" id="UP001205566"/>
    </source>
</evidence>
<dbReference type="Proteomes" id="UP001205566">
    <property type="component" value="Unassembled WGS sequence"/>
</dbReference>
<dbReference type="RefSeq" id="WP_255873481.1">
    <property type="nucleotide sequence ID" value="NZ_JACASI010000013.1"/>
</dbReference>
<accession>A0ABT1NXP0</accession>
<dbReference type="EMBL" id="JACASI010000013">
    <property type="protein sequence ID" value="MCQ3828655.1"/>
    <property type="molecule type" value="Genomic_DNA"/>
</dbReference>
<dbReference type="InterPro" id="IPR037126">
    <property type="entry name" value="PdaC/RsiV-like_sf"/>
</dbReference>
<proteinExistence type="predicted"/>
<evidence type="ECO:0000259" key="1">
    <source>
        <dbReference type="Pfam" id="PF11738"/>
    </source>
</evidence>
<gene>
    <name evidence="2" type="ORF">HXX02_04305</name>
</gene>